<sequence>MSFRSIRLRTSAPHGSRRDGDPLDITGAGWASLEQKFNELVRLMDGPANGVNALAARIAHGERVSTVIAQLLDRAQDESRRLLVEGDGEAAAEAGVKTLRLKERFYGKASVKLVPAYFHLARTNQYLGRYGNAEEMLSLAHFIILNNPDEVGTDVKAELHQTFGLLYAADNKLEAAVKHLTTATYYLSVLNGPEHVLTTFGYFDLANVFATQASMEAAMALYDTVKNIWIRHLRGVLKDIVEEMLVARSVKRYEDDEVVQEAGYASARAFGKDNLADVSKMLHGILNIQKERFASSHPTTARAQFVLGLFLLWVSKKEEAARHLRAARAISQRFHGERHPVVQEIEEWCEWFEIPFEDVKSLKLKHEQKQEEEQKQLTRVLLQAEEYQEPKEEEQEQQEQEQEEQPHS</sequence>
<evidence type="ECO:0000313" key="3">
    <source>
        <dbReference type="Proteomes" id="UP000192257"/>
    </source>
</evidence>
<dbReference type="GeneID" id="39982208"/>
<dbReference type="OrthoDB" id="674604at2759"/>
<dbReference type="Proteomes" id="UP000192257">
    <property type="component" value="Unassembled WGS sequence"/>
</dbReference>
<comment type="caution">
    <text evidence="2">The sequence shown here is derived from an EMBL/GenBank/DDBJ whole genome shotgun (WGS) entry which is preliminary data.</text>
</comment>
<proteinExistence type="predicted"/>
<dbReference type="InterPro" id="IPR011990">
    <property type="entry name" value="TPR-like_helical_dom_sf"/>
</dbReference>
<organism evidence="2 3">
    <name type="scientific">Trypanosoma theileri</name>
    <dbReference type="NCBI Taxonomy" id="67003"/>
    <lineage>
        <taxon>Eukaryota</taxon>
        <taxon>Discoba</taxon>
        <taxon>Euglenozoa</taxon>
        <taxon>Kinetoplastea</taxon>
        <taxon>Metakinetoplastina</taxon>
        <taxon>Trypanosomatida</taxon>
        <taxon>Trypanosomatidae</taxon>
        <taxon>Trypanosoma</taxon>
    </lineage>
</organism>
<dbReference type="Gene3D" id="1.25.40.10">
    <property type="entry name" value="Tetratricopeptide repeat domain"/>
    <property type="match status" value="2"/>
</dbReference>
<protein>
    <submittedName>
        <fullName evidence="2">Zinc finger, MYND domain containing 12</fullName>
    </submittedName>
</protein>
<feature type="region of interest" description="Disordered" evidence="1">
    <location>
        <begin position="1"/>
        <end position="23"/>
    </location>
</feature>
<dbReference type="PANTHER" id="PTHR46533">
    <property type="entry name" value="ZINC FINGER MYND DOMAIN-CONTAINING PROTEIN 12"/>
    <property type="match status" value="1"/>
</dbReference>
<dbReference type="EMBL" id="NBCO01000004">
    <property type="protein sequence ID" value="ORC92020.1"/>
    <property type="molecule type" value="Genomic_DNA"/>
</dbReference>
<feature type="compositionally biased region" description="Acidic residues" evidence="1">
    <location>
        <begin position="391"/>
        <end position="408"/>
    </location>
</feature>
<gene>
    <name evidence="2" type="ORF">TM35_000042340</name>
</gene>
<name>A0A1X0P6F9_9TRYP</name>
<dbReference type="RefSeq" id="XP_028886086.1">
    <property type="nucleotide sequence ID" value="XM_029022428.1"/>
</dbReference>
<evidence type="ECO:0000256" key="1">
    <source>
        <dbReference type="SAM" id="MobiDB-lite"/>
    </source>
</evidence>
<evidence type="ECO:0000313" key="2">
    <source>
        <dbReference type="EMBL" id="ORC92020.1"/>
    </source>
</evidence>
<dbReference type="SUPFAM" id="SSF48452">
    <property type="entry name" value="TPR-like"/>
    <property type="match status" value="2"/>
</dbReference>
<dbReference type="AlphaFoldDB" id="A0A1X0P6F9"/>
<keyword evidence="3" id="KW-1185">Reference proteome</keyword>
<feature type="region of interest" description="Disordered" evidence="1">
    <location>
        <begin position="375"/>
        <end position="408"/>
    </location>
</feature>
<dbReference type="PANTHER" id="PTHR46533:SF1">
    <property type="entry name" value="ZINC FINGER MYND DOMAIN-CONTAINING PROTEIN 12"/>
    <property type="match status" value="1"/>
</dbReference>
<dbReference type="VEuPathDB" id="TriTrypDB:TM35_000042340"/>
<dbReference type="InterPro" id="IPR053248">
    <property type="entry name" value="Zinc_finger_MYND_domain"/>
</dbReference>
<reference evidence="2 3" key="1">
    <citation type="submission" date="2017-03" db="EMBL/GenBank/DDBJ databases">
        <title>An alternative strategy for trypanosome survival in the mammalian bloodstream revealed through genome and transcriptome analysis of the ubiquitous bovine parasite Trypanosoma (Megatrypanum) theileri.</title>
        <authorList>
            <person name="Kelly S."/>
            <person name="Ivens A."/>
            <person name="Mott A."/>
            <person name="O'Neill E."/>
            <person name="Emms D."/>
            <person name="Macleod O."/>
            <person name="Voorheis P."/>
            <person name="Matthews J."/>
            <person name="Matthews K."/>
            <person name="Carrington M."/>
        </authorList>
    </citation>
    <scope>NUCLEOTIDE SEQUENCE [LARGE SCALE GENOMIC DNA]</scope>
    <source>
        <strain evidence="2">Edinburgh</strain>
    </source>
</reference>
<accession>A0A1X0P6F9</accession>